<comment type="cofactor">
    <cofactor evidence="1 6 7">
        <name>pyridoxal 5'-phosphate</name>
        <dbReference type="ChEBI" id="CHEBI:597326"/>
    </cofactor>
</comment>
<dbReference type="PANTHER" id="PTHR45677">
    <property type="entry name" value="GLUTAMATE DECARBOXYLASE-RELATED"/>
    <property type="match status" value="1"/>
</dbReference>
<name>A0A418VGY9_RHOPL</name>
<dbReference type="RefSeq" id="WP_119856305.1">
    <property type="nucleotide sequence ID" value="NZ_QYYD01000008.1"/>
</dbReference>
<comment type="caution">
    <text evidence="8">The sequence shown here is derived from an EMBL/GenBank/DDBJ whole genome shotgun (WGS) entry which is preliminary data.</text>
</comment>
<organism evidence="8 9">
    <name type="scientific">Rhodopseudomonas palustris</name>
    <dbReference type="NCBI Taxonomy" id="1076"/>
    <lineage>
        <taxon>Bacteria</taxon>
        <taxon>Pseudomonadati</taxon>
        <taxon>Pseudomonadota</taxon>
        <taxon>Alphaproteobacteria</taxon>
        <taxon>Hyphomicrobiales</taxon>
        <taxon>Nitrobacteraceae</taxon>
        <taxon>Rhodopseudomonas</taxon>
    </lineage>
</organism>
<dbReference type="SUPFAM" id="SSF53383">
    <property type="entry name" value="PLP-dependent transferases"/>
    <property type="match status" value="1"/>
</dbReference>
<dbReference type="Pfam" id="PF00282">
    <property type="entry name" value="Pyridoxal_deC"/>
    <property type="match status" value="1"/>
</dbReference>
<dbReference type="InterPro" id="IPR002129">
    <property type="entry name" value="PyrdxlP-dep_de-COase"/>
</dbReference>
<dbReference type="OrthoDB" id="9803665at2"/>
<protein>
    <submittedName>
        <fullName evidence="8">Diaminobutyrate decarboxylase</fullName>
    </submittedName>
</protein>
<feature type="modified residue" description="N6-(pyridoxal phosphate)lysine" evidence="6">
    <location>
        <position position="317"/>
    </location>
</feature>
<evidence type="ECO:0000256" key="3">
    <source>
        <dbReference type="ARBA" id="ARBA00022793"/>
    </source>
</evidence>
<evidence type="ECO:0000313" key="8">
    <source>
        <dbReference type="EMBL" id="RJF75402.1"/>
    </source>
</evidence>
<evidence type="ECO:0000256" key="6">
    <source>
        <dbReference type="PIRSR" id="PIRSR602129-50"/>
    </source>
</evidence>
<evidence type="ECO:0000313" key="9">
    <source>
        <dbReference type="Proteomes" id="UP000285523"/>
    </source>
</evidence>
<dbReference type="Gene3D" id="3.40.640.10">
    <property type="entry name" value="Type I PLP-dependent aspartate aminotransferase-like (Major domain)"/>
    <property type="match status" value="1"/>
</dbReference>
<accession>A0A418VGY9</accession>
<evidence type="ECO:0000256" key="2">
    <source>
        <dbReference type="ARBA" id="ARBA00009533"/>
    </source>
</evidence>
<dbReference type="GO" id="GO:0005737">
    <property type="term" value="C:cytoplasm"/>
    <property type="evidence" value="ECO:0007669"/>
    <property type="project" value="TreeGrafter"/>
</dbReference>
<dbReference type="GO" id="GO:0030170">
    <property type="term" value="F:pyridoxal phosphate binding"/>
    <property type="evidence" value="ECO:0007669"/>
    <property type="project" value="InterPro"/>
</dbReference>
<evidence type="ECO:0000256" key="4">
    <source>
        <dbReference type="ARBA" id="ARBA00022898"/>
    </source>
</evidence>
<proteinExistence type="inferred from homology"/>
<dbReference type="GO" id="GO:0019752">
    <property type="term" value="P:carboxylic acid metabolic process"/>
    <property type="evidence" value="ECO:0007669"/>
    <property type="project" value="InterPro"/>
</dbReference>
<dbReference type="Proteomes" id="UP000285523">
    <property type="component" value="Unassembled WGS sequence"/>
</dbReference>
<keyword evidence="3" id="KW-0210">Decarboxylase</keyword>
<keyword evidence="4 6" id="KW-0663">Pyridoxal phosphate</keyword>
<dbReference type="InterPro" id="IPR015424">
    <property type="entry name" value="PyrdxlP-dep_Trfase"/>
</dbReference>
<dbReference type="PANTHER" id="PTHR45677:SF8">
    <property type="entry name" value="CYSTEINE SULFINIC ACID DECARBOXYLASE"/>
    <property type="match status" value="1"/>
</dbReference>
<dbReference type="Gene3D" id="3.90.1150.170">
    <property type="match status" value="1"/>
</dbReference>
<evidence type="ECO:0000256" key="5">
    <source>
        <dbReference type="ARBA" id="ARBA00023239"/>
    </source>
</evidence>
<sequence>MVVFKGPIIPTPKTLDALFEPTMFRDYVELVSGRLEHYLADRSVRGLALSNPPALLETAQALTERPSAASPEADAGRLAAILDLYIRTGIQLYSPGYMGRQFSGPLPLAAVVDLAGSILNQPASFYEAAQLPNIAERIMADELNRFVGFAPHRFTMVTTSGGSLANLTALLAARNDRLPHAWSEGLAGTRQPRPAIAVGADAHYSICRAAGILGIGEGQIIRLPIDRERRIDIAAAKRTLEAARRHGLQPFCLVGSAGSTSVGAFDSIDQLADIAAEQDLWLHIDGAHGASLLLCDQLRHRLHGIARADSLTWDAHKLLFVPAACTLLFYKDKDKARGAFRQDASYVFDKHANGHADYEGAGKNLECTKRAMIMPLWVSWAMYGPAPFADKIALLCRATTDAEKIIAGEPDFETLHVPQANILCFRYRPAGLPESRLGNFQVEIRDRVRAEGDFFISQVELDGTAALRLVMMNHRIEPTHVRQLLRQIRKIGLEILAGAERAQPEVSQWV</sequence>
<dbReference type="InterPro" id="IPR015421">
    <property type="entry name" value="PyrdxlP-dep_Trfase_major"/>
</dbReference>
<dbReference type="GO" id="GO:0016831">
    <property type="term" value="F:carboxy-lyase activity"/>
    <property type="evidence" value="ECO:0007669"/>
    <property type="project" value="UniProtKB-KW"/>
</dbReference>
<gene>
    <name evidence="8" type="ORF">D4Q52_09465</name>
</gene>
<evidence type="ECO:0000256" key="7">
    <source>
        <dbReference type="RuleBase" id="RU000382"/>
    </source>
</evidence>
<evidence type="ECO:0000256" key="1">
    <source>
        <dbReference type="ARBA" id="ARBA00001933"/>
    </source>
</evidence>
<dbReference type="EMBL" id="QYYD01000008">
    <property type="protein sequence ID" value="RJF75402.1"/>
    <property type="molecule type" value="Genomic_DNA"/>
</dbReference>
<dbReference type="AlphaFoldDB" id="A0A418VGY9"/>
<keyword evidence="5 7" id="KW-0456">Lyase</keyword>
<comment type="similarity">
    <text evidence="2 7">Belongs to the group II decarboxylase family.</text>
</comment>
<reference evidence="8 9" key="1">
    <citation type="submission" date="2018-09" db="EMBL/GenBank/DDBJ databases">
        <title>Draft genome sequence of Rhodopseudomonas palustris 2.1.18.</title>
        <authorList>
            <person name="Robertson S.L."/>
            <person name="Meyer T.E."/>
            <person name="Kyndt J.A."/>
        </authorList>
    </citation>
    <scope>NUCLEOTIDE SEQUENCE [LARGE SCALE GENOMIC DNA]</scope>
    <source>
        <strain evidence="8 9">2.1.18</strain>
    </source>
</reference>